<protein>
    <submittedName>
        <fullName evidence="9">Methyltransferase (TIGR00027 family)</fullName>
    </submittedName>
</protein>
<dbReference type="InterPro" id="IPR000873">
    <property type="entry name" value="AMP-dep_synth/lig_dom"/>
</dbReference>
<organism evidence="9 10">
    <name type="scientific">Allocatelliglobosispora scoriae</name>
    <dbReference type="NCBI Taxonomy" id="643052"/>
    <lineage>
        <taxon>Bacteria</taxon>
        <taxon>Bacillati</taxon>
        <taxon>Actinomycetota</taxon>
        <taxon>Actinomycetes</taxon>
        <taxon>Micromonosporales</taxon>
        <taxon>Micromonosporaceae</taxon>
        <taxon>Allocatelliglobosispora</taxon>
    </lineage>
</organism>
<dbReference type="Gene3D" id="3.40.50.12780">
    <property type="entry name" value="N-terminal domain of ligase-like"/>
    <property type="match status" value="1"/>
</dbReference>
<dbReference type="GO" id="GO:0008168">
    <property type="term" value="F:methyltransferase activity"/>
    <property type="evidence" value="ECO:0007669"/>
    <property type="project" value="UniProtKB-KW"/>
</dbReference>
<evidence type="ECO:0000256" key="1">
    <source>
        <dbReference type="ARBA" id="ARBA00003907"/>
    </source>
</evidence>
<keyword evidence="6" id="KW-0812">Transmembrane</keyword>
<dbReference type="Gene3D" id="3.30.300.30">
    <property type="match status" value="1"/>
</dbReference>
<evidence type="ECO:0000256" key="2">
    <source>
        <dbReference type="ARBA" id="ARBA00008138"/>
    </source>
</evidence>
<dbReference type="GO" id="GO:0032259">
    <property type="term" value="P:methylation"/>
    <property type="evidence" value="ECO:0007669"/>
    <property type="project" value="UniProtKB-KW"/>
</dbReference>
<keyword evidence="10" id="KW-1185">Reference proteome</keyword>
<name>A0A841BLR5_9ACTN</name>
<dbReference type="PANTHER" id="PTHR43619:SF2">
    <property type="entry name" value="S-ADENOSYL-L-METHIONINE-DEPENDENT METHYLTRANSFERASES SUPERFAMILY PROTEIN"/>
    <property type="match status" value="1"/>
</dbReference>
<dbReference type="RefSeq" id="WP_184837104.1">
    <property type="nucleotide sequence ID" value="NZ_JACHMN010000002.1"/>
</dbReference>
<proteinExistence type="inferred from homology"/>
<dbReference type="Gene3D" id="3.40.50.150">
    <property type="entry name" value="Vaccinia Virus protein VP39"/>
    <property type="match status" value="1"/>
</dbReference>
<keyword evidence="3 9" id="KW-0489">Methyltransferase</keyword>
<dbReference type="Proteomes" id="UP000587527">
    <property type="component" value="Unassembled WGS sequence"/>
</dbReference>
<dbReference type="AlphaFoldDB" id="A0A841BLR5"/>
<sequence length="764" mass="81827">MLTELSRARERSPKGLAVRSITPDGGWIETTWAELHAEATAAAARARRVPAGRPVVVIVDGTAASIATIFGVMAAGVDVLLLEERSSYLSDPASPVHALDAPVLVGPADAGDGIARFESYADFREHGATAVAAGPRTSEILQLTSGSTGVPRIARQTVPNVLVGGVLYRELFEMTPDDRVLIAVPLAHSYGLAGLCSALLAAATVVTIPRFSLSSLVTGIRDGATMLLGTPLLYRLLTPVLAARGPAGLRTALSAGGPMPTDNVDAITAALGTPVRQIYGTTEAGLISCVPQAASSWPTGAAGWASPGVELRIDGDPGSDTGRLFVRTPMMFTGYRGSDEPGVTEDGFYDTGDNARVTADGHVFVLGRRDNIVNIGGRKVSPQRIETVLATHPAVRESFVYGVERSDHEQEMHAAVVLSAPVGVDDLLDHCRTALAAYEVPHRVHVLDRLPRNSMGKVDRQQLLAATPYPQHTEPRSLHMSTTAVPNTYGLGGVGETARWMAASRARENRRPDRLFEDPFAEPLAGPDGPGLLTYFHPRHASETGQPYLPIRTRWFDDFLMSNVGEGHQVVGLAAGLDTRAFRLAWPARVTLHEVDQPAVLAYKAERLPKAVERCEKRIVVPINLAEDWVTALTESGFDPSKPTVWFVEGLLFYLPEELAAEVLRKAASLSAPGSKIAADLIGTGIFNFPYMREFLRRLQEADSPWVFGTDDPAGFLRSTGWSNVHVSEPGDAGANFGRWPQAASSKTIPNLPRIFLVSAEQAG</sequence>
<comment type="function">
    <text evidence="1">Exhibits S-adenosyl-L-methionine-dependent methyltransferase activity.</text>
</comment>
<evidence type="ECO:0000256" key="3">
    <source>
        <dbReference type="ARBA" id="ARBA00022603"/>
    </source>
</evidence>
<feature type="domain" description="AMP-binding enzyme C-terminal" evidence="8">
    <location>
        <begin position="385"/>
        <end position="457"/>
    </location>
</feature>
<dbReference type="Pfam" id="PF00501">
    <property type="entry name" value="AMP-binding"/>
    <property type="match status" value="1"/>
</dbReference>
<evidence type="ECO:0000256" key="6">
    <source>
        <dbReference type="SAM" id="Phobius"/>
    </source>
</evidence>
<dbReference type="EMBL" id="JACHMN010000002">
    <property type="protein sequence ID" value="MBB5870027.1"/>
    <property type="molecule type" value="Genomic_DNA"/>
</dbReference>
<dbReference type="InterPro" id="IPR025110">
    <property type="entry name" value="AMP-bd_C"/>
</dbReference>
<dbReference type="CDD" id="cd04433">
    <property type="entry name" value="AFD_class_I"/>
    <property type="match status" value="1"/>
</dbReference>
<dbReference type="InterPro" id="IPR007213">
    <property type="entry name" value="Ppm1/Ppm2/Tcmp"/>
</dbReference>
<accession>A0A841BLR5</accession>
<dbReference type="PROSITE" id="PS00455">
    <property type="entry name" value="AMP_BINDING"/>
    <property type="match status" value="1"/>
</dbReference>
<dbReference type="SUPFAM" id="SSF53335">
    <property type="entry name" value="S-adenosyl-L-methionine-dependent methyltransferases"/>
    <property type="match status" value="1"/>
</dbReference>
<keyword evidence="5" id="KW-0949">S-adenosyl-L-methionine</keyword>
<evidence type="ECO:0000259" key="8">
    <source>
        <dbReference type="Pfam" id="PF13193"/>
    </source>
</evidence>
<gene>
    <name evidence="9" type="ORF">F4553_003406</name>
</gene>
<comment type="similarity">
    <text evidence="2">Belongs to the UPF0677 family.</text>
</comment>
<feature type="transmembrane region" description="Helical" evidence="6">
    <location>
        <begin position="55"/>
        <end position="82"/>
    </location>
</feature>
<keyword evidence="4 9" id="KW-0808">Transferase</keyword>
<evidence type="ECO:0000256" key="4">
    <source>
        <dbReference type="ARBA" id="ARBA00022679"/>
    </source>
</evidence>
<dbReference type="Pfam" id="PF13193">
    <property type="entry name" value="AMP-binding_C"/>
    <property type="match status" value="1"/>
</dbReference>
<dbReference type="InterPro" id="IPR011610">
    <property type="entry name" value="SAM_mthyl_Trfase_ML2640-like"/>
</dbReference>
<feature type="domain" description="AMP-dependent synthetase/ligase" evidence="7">
    <location>
        <begin position="10"/>
        <end position="335"/>
    </location>
</feature>
<dbReference type="InterPro" id="IPR045851">
    <property type="entry name" value="AMP-bd_C_sf"/>
</dbReference>
<dbReference type="InterPro" id="IPR029063">
    <property type="entry name" value="SAM-dependent_MTases_sf"/>
</dbReference>
<evidence type="ECO:0000313" key="9">
    <source>
        <dbReference type="EMBL" id="MBB5870027.1"/>
    </source>
</evidence>
<dbReference type="SUPFAM" id="SSF56801">
    <property type="entry name" value="Acetyl-CoA synthetase-like"/>
    <property type="match status" value="1"/>
</dbReference>
<comment type="caution">
    <text evidence="9">The sequence shown here is derived from an EMBL/GenBank/DDBJ whole genome shotgun (WGS) entry which is preliminary data.</text>
</comment>
<dbReference type="NCBIfam" id="TIGR00027">
    <property type="entry name" value="mthyl_TIGR00027"/>
    <property type="match status" value="1"/>
</dbReference>
<keyword evidence="6" id="KW-0472">Membrane</keyword>
<dbReference type="InterPro" id="IPR042099">
    <property type="entry name" value="ANL_N_sf"/>
</dbReference>
<reference evidence="9 10" key="1">
    <citation type="submission" date="2020-08" db="EMBL/GenBank/DDBJ databases">
        <title>Sequencing the genomes of 1000 actinobacteria strains.</title>
        <authorList>
            <person name="Klenk H.-P."/>
        </authorList>
    </citation>
    <scope>NUCLEOTIDE SEQUENCE [LARGE SCALE GENOMIC DNA]</scope>
    <source>
        <strain evidence="9 10">DSM 45362</strain>
    </source>
</reference>
<evidence type="ECO:0000259" key="7">
    <source>
        <dbReference type="Pfam" id="PF00501"/>
    </source>
</evidence>
<dbReference type="InterPro" id="IPR020845">
    <property type="entry name" value="AMP-binding_CS"/>
</dbReference>
<keyword evidence="6" id="KW-1133">Transmembrane helix</keyword>
<dbReference type="PANTHER" id="PTHR43619">
    <property type="entry name" value="S-ADENOSYL-L-METHIONINE-DEPENDENT METHYLTRANSFERASE YKTD-RELATED"/>
    <property type="match status" value="1"/>
</dbReference>
<evidence type="ECO:0000256" key="5">
    <source>
        <dbReference type="ARBA" id="ARBA00022691"/>
    </source>
</evidence>
<evidence type="ECO:0000313" key="10">
    <source>
        <dbReference type="Proteomes" id="UP000587527"/>
    </source>
</evidence>
<dbReference type="Pfam" id="PF04072">
    <property type="entry name" value="LCM"/>
    <property type="match status" value="1"/>
</dbReference>